<keyword evidence="8" id="KW-1185">Reference proteome</keyword>
<proteinExistence type="predicted"/>
<evidence type="ECO:0000313" key="8">
    <source>
        <dbReference type="Proteomes" id="UP000288603"/>
    </source>
</evidence>
<dbReference type="Pfam" id="PF01258">
    <property type="entry name" value="zf-dskA_traR"/>
    <property type="match status" value="1"/>
</dbReference>
<dbReference type="Gene3D" id="1.20.120.910">
    <property type="entry name" value="DksA, coiled-coil domain"/>
    <property type="match status" value="1"/>
</dbReference>
<dbReference type="PROSITE" id="PS51128">
    <property type="entry name" value="ZF_DKSA_2"/>
    <property type="match status" value="1"/>
</dbReference>
<evidence type="ECO:0000256" key="1">
    <source>
        <dbReference type="ARBA" id="ARBA00022723"/>
    </source>
</evidence>
<sequence length="123" mass="13032">MTGTSGDPSPVEALEARRTQLLRDAGVADARLADIRSTRASGSDDDEHDPEGETLSAQWSQAEGLRVGLAQELAELDRALERVAAGTYGICARCGRPIGDERLAARPTAELCIACARAAEARR</sequence>
<gene>
    <name evidence="7" type="ORF">ELQ92_05195</name>
</gene>
<dbReference type="PANTHER" id="PTHR33823:SF2">
    <property type="entry name" value="RNA POLYMERASE-BINDING TRANSCRIPTION FACTOR DKSA"/>
    <property type="match status" value="1"/>
</dbReference>
<dbReference type="EMBL" id="RZNC01000001">
    <property type="protein sequence ID" value="RWZ68598.1"/>
    <property type="molecule type" value="Genomic_DNA"/>
</dbReference>
<accession>A0A444QGG2</accession>
<feature type="zinc finger region" description="dksA C4-type" evidence="4">
    <location>
        <begin position="91"/>
        <end position="115"/>
    </location>
</feature>
<keyword evidence="3" id="KW-0862">Zinc</keyword>
<dbReference type="GO" id="GO:0008270">
    <property type="term" value="F:zinc ion binding"/>
    <property type="evidence" value="ECO:0007669"/>
    <property type="project" value="UniProtKB-KW"/>
</dbReference>
<keyword evidence="2" id="KW-0863">Zinc-finger</keyword>
<evidence type="ECO:0000256" key="2">
    <source>
        <dbReference type="ARBA" id="ARBA00022771"/>
    </source>
</evidence>
<organism evidence="7 8">
    <name type="scientific">Labedella populi</name>
    <dbReference type="NCBI Taxonomy" id="2498850"/>
    <lineage>
        <taxon>Bacteria</taxon>
        <taxon>Bacillati</taxon>
        <taxon>Actinomycetota</taxon>
        <taxon>Actinomycetes</taxon>
        <taxon>Micrococcales</taxon>
        <taxon>Microbacteriaceae</taxon>
        <taxon>Labedella</taxon>
    </lineage>
</organism>
<dbReference type="AlphaFoldDB" id="A0A444QGG2"/>
<evidence type="ECO:0000256" key="3">
    <source>
        <dbReference type="ARBA" id="ARBA00022833"/>
    </source>
</evidence>
<evidence type="ECO:0000259" key="6">
    <source>
        <dbReference type="Pfam" id="PF01258"/>
    </source>
</evidence>
<feature type="region of interest" description="Disordered" evidence="5">
    <location>
        <begin position="33"/>
        <end position="59"/>
    </location>
</feature>
<evidence type="ECO:0000256" key="5">
    <source>
        <dbReference type="SAM" id="MobiDB-lite"/>
    </source>
</evidence>
<dbReference type="InterPro" id="IPR000962">
    <property type="entry name" value="Znf_DskA_TraR"/>
</dbReference>
<feature type="domain" description="Zinc finger DksA/TraR C4-type" evidence="6">
    <location>
        <begin position="86"/>
        <end position="120"/>
    </location>
</feature>
<name>A0A444QGG2_9MICO</name>
<comment type="caution">
    <text evidence="7">The sequence shown here is derived from an EMBL/GenBank/DDBJ whole genome shotgun (WGS) entry which is preliminary data.</text>
</comment>
<dbReference type="RefSeq" id="WP_128497863.1">
    <property type="nucleotide sequence ID" value="NZ_RZNC01000001.1"/>
</dbReference>
<dbReference type="Proteomes" id="UP000288603">
    <property type="component" value="Unassembled WGS sequence"/>
</dbReference>
<reference evidence="7 8" key="1">
    <citation type="submission" date="2018-12" db="EMBL/GenBank/DDBJ databases">
        <authorList>
            <person name="Li F."/>
        </authorList>
    </citation>
    <scope>NUCLEOTIDE SEQUENCE [LARGE SCALE GENOMIC DNA]</scope>
    <source>
        <strain evidence="7 8">8H24J-4-2</strain>
    </source>
</reference>
<evidence type="ECO:0000313" key="7">
    <source>
        <dbReference type="EMBL" id="RWZ68598.1"/>
    </source>
</evidence>
<dbReference type="SUPFAM" id="SSF57716">
    <property type="entry name" value="Glucocorticoid receptor-like (DNA-binding domain)"/>
    <property type="match status" value="1"/>
</dbReference>
<protein>
    <submittedName>
        <fullName evidence="7">Molecular chaperone DnaK</fullName>
    </submittedName>
</protein>
<dbReference type="PANTHER" id="PTHR33823">
    <property type="entry name" value="RNA POLYMERASE-BINDING TRANSCRIPTION FACTOR DKSA-RELATED"/>
    <property type="match status" value="1"/>
</dbReference>
<keyword evidence="1" id="KW-0479">Metal-binding</keyword>
<evidence type="ECO:0000256" key="4">
    <source>
        <dbReference type="PROSITE-ProRule" id="PRU00510"/>
    </source>
</evidence>
<feature type="compositionally biased region" description="Acidic residues" evidence="5">
    <location>
        <begin position="43"/>
        <end position="52"/>
    </location>
</feature>
<dbReference type="OrthoDB" id="1121111at2"/>